<dbReference type="Proteomes" id="UP000001937">
    <property type="component" value="Chromosome"/>
</dbReference>
<organism evidence="2 3">
    <name type="scientific">Frankia casuarinae (strain DSM 45818 / CECT 9043 / HFP020203 / CcI3)</name>
    <dbReference type="NCBI Taxonomy" id="106370"/>
    <lineage>
        <taxon>Bacteria</taxon>
        <taxon>Bacillati</taxon>
        <taxon>Actinomycetota</taxon>
        <taxon>Actinomycetes</taxon>
        <taxon>Frankiales</taxon>
        <taxon>Frankiaceae</taxon>
        <taxon>Frankia</taxon>
    </lineage>
</organism>
<feature type="region of interest" description="Disordered" evidence="1">
    <location>
        <begin position="1"/>
        <end position="40"/>
    </location>
</feature>
<evidence type="ECO:0000256" key="1">
    <source>
        <dbReference type="SAM" id="MobiDB-lite"/>
    </source>
</evidence>
<dbReference type="EMBL" id="CP000249">
    <property type="protein sequence ID" value="ABD10340.1"/>
    <property type="molecule type" value="Genomic_DNA"/>
</dbReference>
<sequence length="125" mass="13830">MRRPPYGDTAAPDEAGRGRRHGRATSGRGSSVSPSNRSTANRFRHFAIVPTDAPTCPFVPLSAHASTIRDRDACAVFGRPDPASQRLQLLVGQHDLHSTRPRHNRSIRSTRELRIQDTTVAIIKR</sequence>
<gene>
    <name evidence="2" type="ordered locus">Francci3_0956</name>
</gene>
<proteinExistence type="predicted"/>
<feature type="compositionally biased region" description="Polar residues" evidence="1">
    <location>
        <begin position="27"/>
        <end position="40"/>
    </location>
</feature>
<dbReference type="HOGENOM" id="CLU_1989381_0_0_11"/>
<accession>Q2JEF2</accession>
<dbReference type="AlphaFoldDB" id="Q2JEF2"/>
<protein>
    <submittedName>
        <fullName evidence="2">Uncharacterized protein</fullName>
    </submittedName>
</protein>
<reference evidence="2 3" key="1">
    <citation type="journal article" date="2007" name="Genome Res.">
        <title>Genome characteristics of facultatively symbiotic Frankia sp. strains reflect host range and host plant biogeography.</title>
        <authorList>
            <person name="Normand P."/>
            <person name="Lapierre P."/>
            <person name="Tisa L.S."/>
            <person name="Gogarten J.P."/>
            <person name="Alloisio N."/>
            <person name="Bagnarol E."/>
            <person name="Bassi C.A."/>
            <person name="Berry A.M."/>
            <person name="Bickhart D.M."/>
            <person name="Choisne N."/>
            <person name="Couloux A."/>
            <person name="Cournoyer B."/>
            <person name="Cruveiller S."/>
            <person name="Daubin V."/>
            <person name="Demange N."/>
            <person name="Francino M.P."/>
            <person name="Goltsman E."/>
            <person name="Huang Y."/>
            <person name="Kopp O.R."/>
            <person name="Labarre L."/>
            <person name="Lapidus A."/>
            <person name="Lavire C."/>
            <person name="Marechal J."/>
            <person name="Martinez M."/>
            <person name="Mastronunzio J.E."/>
            <person name="Mullin B.C."/>
            <person name="Niemann J."/>
            <person name="Pujic P."/>
            <person name="Rawnsley T."/>
            <person name="Rouy Z."/>
            <person name="Schenowitz C."/>
            <person name="Sellstedt A."/>
            <person name="Tavares F."/>
            <person name="Tomkins J.P."/>
            <person name="Vallenet D."/>
            <person name="Valverde C."/>
            <person name="Wall L.G."/>
            <person name="Wang Y."/>
            <person name="Medigue C."/>
            <person name="Benson D.R."/>
        </authorList>
    </citation>
    <scope>NUCLEOTIDE SEQUENCE [LARGE SCALE GENOMIC DNA]</scope>
    <source>
        <strain evidence="3">DSM 45818 / CECT 9043 / CcI3</strain>
    </source>
</reference>
<evidence type="ECO:0000313" key="2">
    <source>
        <dbReference type="EMBL" id="ABD10340.1"/>
    </source>
</evidence>
<evidence type="ECO:0000313" key="3">
    <source>
        <dbReference type="Proteomes" id="UP000001937"/>
    </source>
</evidence>
<dbReference type="KEGG" id="fra:Francci3_0956"/>
<keyword evidence="3" id="KW-1185">Reference proteome</keyword>
<name>Q2JEF2_FRACC</name>